<evidence type="ECO:0000256" key="7">
    <source>
        <dbReference type="ARBA" id="ARBA00022989"/>
    </source>
</evidence>
<dbReference type="InterPro" id="IPR044235">
    <property type="entry name" value="RNFT1/2"/>
</dbReference>
<dbReference type="OrthoDB" id="6270329at2759"/>
<dbReference type="GO" id="GO:0061630">
    <property type="term" value="F:ubiquitin protein ligase activity"/>
    <property type="evidence" value="ECO:0000318"/>
    <property type="project" value="GO_Central"/>
</dbReference>
<keyword evidence="7 10" id="KW-1133">Transmembrane helix</keyword>
<gene>
    <name evidence="12" type="ORF">TVAG_354620</name>
</gene>
<evidence type="ECO:0000256" key="10">
    <source>
        <dbReference type="SAM" id="Phobius"/>
    </source>
</evidence>
<proteinExistence type="predicted"/>
<evidence type="ECO:0000256" key="5">
    <source>
        <dbReference type="ARBA" id="ARBA00022786"/>
    </source>
</evidence>
<feature type="domain" description="RING-type" evidence="11">
    <location>
        <begin position="237"/>
        <end position="275"/>
    </location>
</feature>
<evidence type="ECO:0000256" key="4">
    <source>
        <dbReference type="ARBA" id="ARBA00022771"/>
    </source>
</evidence>
<dbReference type="VEuPathDB" id="TrichDB:TVAGG3_0833200"/>
<dbReference type="InterPro" id="IPR001841">
    <property type="entry name" value="Znf_RING"/>
</dbReference>
<dbReference type="Pfam" id="PF13920">
    <property type="entry name" value="zf-C3HC4_3"/>
    <property type="match status" value="1"/>
</dbReference>
<comment type="subcellular location">
    <subcellularLocation>
        <location evidence="1">Membrane</location>
        <topology evidence="1">Multi-pass membrane protein</topology>
    </subcellularLocation>
</comment>
<feature type="transmembrane region" description="Helical" evidence="10">
    <location>
        <begin position="71"/>
        <end position="96"/>
    </location>
</feature>
<dbReference type="SMART" id="SM00184">
    <property type="entry name" value="RING"/>
    <property type="match status" value="1"/>
</dbReference>
<sequence length="300" mass="34528">MIQPPQGFIFNGSFNKKISFMGGVLCIIIAIKVIQQDLVMFATCTTLLVFYQIIEHKLQDVMEKMTSSSSFYFETPYFLLPWGLVMFSLSIASFVIMQYHTVKYSNLYLAFLSSLVNTLSIFTLATSIKCFLIGAKIITYRYIRRGFFGVFERFFVLYRSVICTYRWLCFFSNIWPAPTVVAFLSANKTTACYIYIVMKCVLLIWLLWDFVFSIRSYRVNSVNAICPAPADMHCDYCVICQEVPIEPVILPCGHIFCYQCAYRWLLTNSSCPMCRKPVKEQVAIEFSDGHIPLSALLSVF</sequence>
<evidence type="ECO:0000256" key="6">
    <source>
        <dbReference type="ARBA" id="ARBA00022833"/>
    </source>
</evidence>
<reference evidence="12" key="2">
    <citation type="journal article" date="2007" name="Science">
        <title>Draft genome sequence of the sexually transmitted pathogen Trichomonas vaginalis.</title>
        <authorList>
            <person name="Carlton J.M."/>
            <person name="Hirt R.P."/>
            <person name="Silva J.C."/>
            <person name="Delcher A.L."/>
            <person name="Schatz M."/>
            <person name="Zhao Q."/>
            <person name="Wortman J.R."/>
            <person name="Bidwell S.L."/>
            <person name="Alsmark U.C.M."/>
            <person name="Besteiro S."/>
            <person name="Sicheritz-Ponten T."/>
            <person name="Noel C.J."/>
            <person name="Dacks J.B."/>
            <person name="Foster P.G."/>
            <person name="Simillion C."/>
            <person name="Van de Peer Y."/>
            <person name="Miranda-Saavedra D."/>
            <person name="Barton G.J."/>
            <person name="Westrop G.D."/>
            <person name="Mueller S."/>
            <person name="Dessi D."/>
            <person name="Fiori P.L."/>
            <person name="Ren Q."/>
            <person name="Paulsen I."/>
            <person name="Zhang H."/>
            <person name="Bastida-Corcuera F.D."/>
            <person name="Simoes-Barbosa A."/>
            <person name="Brown M.T."/>
            <person name="Hayes R.D."/>
            <person name="Mukherjee M."/>
            <person name="Okumura C.Y."/>
            <person name="Schneider R."/>
            <person name="Smith A.J."/>
            <person name="Vanacova S."/>
            <person name="Villalvazo M."/>
            <person name="Haas B.J."/>
            <person name="Pertea M."/>
            <person name="Feldblyum T.V."/>
            <person name="Utterback T.R."/>
            <person name="Shu C.L."/>
            <person name="Osoegawa K."/>
            <person name="de Jong P.J."/>
            <person name="Hrdy I."/>
            <person name="Horvathova L."/>
            <person name="Zubacova Z."/>
            <person name="Dolezal P."/>
            <person name="Malik S.B."/>
            <person name="Logsdon J.M. Jr."/>
            <person name="Henze K."/>
            <person name="Gupta A."/>
            <person name="Wang C.C."/>
            <person name="Dunne R.L."/>
            <person name="Upcroft J.A."/>
            <person name="Upcroft P."/>
            <person name="White O."/>
            <person name="Salzberg S.L."/>
            <person name="Tang P."/>
            <person name="Chiu C.-H."/>
            <person name="Lee Y.-S."/>
            <person name="Embley T.M."/>
            <person name="Coombs G.H."/>
            <person name="Mottram J.C."/>
            <person name="Tachezy J."/>
            <person name="Fraser-Liggett C.M."/>
            <person name="Johnson P.J."/>
        </authorList>
    </citation>
    <scope>NUCLEOTIDE SEQUENCE [LARGE SCALE GENOMIC DNA]</scope>
    <source>
        <strain evidence="12">G3</strain>
    </source>
</reference>
<dbReference type="InterPro" id="IPR013083">
    <property type="entry name" value="Znf_RING/FYVE/PHD"/>
</dbReference>
<evidence type="ECO:0000256" key="2">
    <source>
        <dbReference type="ARBA" id="ARBA00022692"/>
    </source>
</evidence>
<dbReference type="PANTHER" id="PTHR15860:SF0">
    <property type="entry name" value="LP20373P"/>
    <property type="match status" value="1"/>
</dbReference>
<dbReference type="Proteomes" id="UP000001542">
    <property type="component" value="Unassembled WGS sequence"/>
</dbReference>
<feature type="transmembrane region" description="Helical" evidence="10">
    <location>
        <begin position="20"/>
        <end position="50"/>
    </location>
</feature>
<evidence type="ECO:0000256" key="8">
    <source>
        <dbReference type="ARBA" id="ARBA00023136"/>
    </source>
</evidence>
<reference evidence="12" key="1">
    <citation type="submission" date="2006-10" db="EMBL/GenBank/DDBJ databases">
        <authorList>
            <person name="Amadeo P."/>
            <person name="Zhao Q."/>
            <person name="Wortman J."/>
            <person name="Fraser-Liggett C."/>
            <person name="Carlton J."/>
        </authorList>
    </citation>
    <scope>NUCLEOTIDE SEQUENCE</scope>
    <source>
        <strain evidence="12">G3</strain>
    </source>
</reference>
<evidence type="ECO:0000259" key="11">
    <source>
        <dbReference type="PROSITE" id="PS50089"/>
    </source>
</evidence>
<dbReference type="GO" id="GO:0008270">
    <property type="term" value="F:zinc ion binding"/>
    <property type="evidence" value="ECO:0007669"/>
    <property type="project" value="UniProtKB-KW"/>
</dbReference>
<dbReference type="EMBL" id="DS113895">
    <property type="protein sequence ID" value="EAX93723.1"/>
    <property type="molecule type" value="Genomic_DNA"/>
</dbReference>
<dbReference type="RefSeq" id="XP_001306653.1">
    <property type="nucleotide sequence ID" value="XM_001306652.1"/>
</dbReference>
<dbReference type="InterPro" id="IPR017907">
    <property type="entry name" value="Znf_RING_CS"/>
</dbReference>
<keyword evidence="3" id="KW-0479">Metal-binding</keyword>
<name>A2FMZ4_TRIV3</name>
<dbReference type="PANTHER" id="PTHR15860">
    <property type="entry name" value="UNCHARACTERIZED RING FINGER-CONTAINING PROTEIN"/>
    <property type="match status" value="1"/>
</dbReference>
<keyword evidence="5" id="KW-0833">Ubl conjugation pathway</keyword>
<evidence type="ECO:0000256" key="1">
    <source>
        <dbReference type="ARBA" id="ARBA00004141"/>
    </source>
</evidence>
<dbReference type="InParanoid" id="A2FMZ4"/>
<evidence type="ECO:0000256" key="3">
    <source>
        <dbReference type="ARBA" id="ARBA00022723"/>
    </source>
</evidence>
<organism evidence="12 13">
    <name type="scientific">Trichomonas vaginalis (strain ATCC PRA-98 / G3)</name>
    <dbReference type="NCBI Taxonomy" id="412133"/>
    <lineage>
        <taxon>Eukaryota</taxon>
        <taxon>Metamonada</taxon>
        <taxon>Parabasalia</taxon>
        <taxon>Trichomonadida</taxon>
        <taxon>Trichomonadidae</taxon>
        <taxon>Trichomonas</taxon>
    </lineage>
</organism>
<dbReference type="GO" id="GO:0016020">
    <property type="term" value="C:membrane"/>
    <property type="evidence" value="ECO:0007669"/>
    <property type="project" value="UniProtKB-SubCell"/>
</dbReference>
<dbReference type="SUPFAM" id="SSF57850">
    <property type="entry name" value="RING/U-box"/>
    <property type="match status" value="1"/>
</dbReference>
<dbReference type="CDD" id="cd23130">
    <property type="entry name" value="RING-HC_EHV1-like"/>
    <property type="match status" value="1"/>
</dbReference>
<protein>
    <recommendedName>
        <fullName evidence="11">RING-type domain-containing protein</fullName>
    </recommendedName>
</protein>
<dbReference type="KEGG" id="tva:4751445"/>
<feature type="transmembrane region" description="Helical" evidence="10">
    <location>
        <begin position="108"/>
        <end position="135"/>
    </location>
</feature>
<keyword evidence="6" id="KW-0862">Zinc</keyword>
<feature type="transmembrane region" description="Helical" evidence="10">
    <location>
        <begin position="156"/>
        <end position="174"/>
    </location>
</feature>
<feature type="transmembrane region" description="Helical" evidence="10">
    <location>
        <begin position="194"/>
        <end position="212"/>
    </location>
</feature>
<dbReference type="VEuPathDB" id="TrichDB:TVAG_354620"/>
<dbReference type="PROSITE" id="PS00518">
    <property type="entry name" value="ZF_RING_1"/>
    <property type="match status" value="1"/>
</dbReference>
<dbReference type="Gene3D" id="3.30.40.10">
    <property type="entry name" value="Zinc/RING finger domain, C3HC4 (zinc finger)"/>
    <property type="match status" value="1"/>
</dbReference>
<dbReference type="GO" id="GO:1904294">
    <property type="term" value="P:positive regulation of ERAD pathway"/>
    <property type="evidence" value="ECO:0007669"/>
    <property type="project" value="InterPro"/>
</dbReference>
<evidence type="ECO:0000313" key="13">
    <source>
        <dbReference type="Proteomes" id="UP000001542"/>
    </source>
</evidence>
<evidence type="ECO:0000256" key="9">
    <source>
        <dbReference type="PROSITE-ProRule" id="PRU00175"/>
    </source>
</evidence>
<accession>A2FMZ4</accession>
<dbReference type="AlphaFoldDB" id="A2FMZ4"/>
<keyword evidence="2 10" id="KW-0812">Transmembrane</keyword>
<dbReference type="PROSITE" id="PS50089">
    <property type="entry name" value="ZF_RING_2"/>
    <property type="match status" value="1"/>
</dbReference>
<evidence type="ECO:0000313" key="12">
    <source>
        <dbReference type="EMBL" id="EAX93723.1"/>
    </source>
</evidence>
<keyword evidence="13" id="KW-1185">Reference proteome</keyword>
<keyword evidence="8 10" id="KW-0472">Membrane</keyword>
<keyword evidence="4 9" id="KW-0863">Zinc-finger</keyword>